<dbReference type="Pfam" id="PF01545">
    <property type="entry name" value="Cation_efflux"/>
    <property type="match status" value="1"/>
</dbReference>
<evidence type="ECO:0000256" key="3">
    <source>
        <dbReference type="ARBA" id="ARBA00022448"/>
    </source>
</evidence>
<name>A0A537KE09_9BACT</name>
<dbReference type="Gene3D" id="1.20.1510.10">
    <property type="entry name" value="Cation efflux protein transmembrane domain"/>
    <property type="match status" value="1"/>
</dbReference>
<comment type="similarity">
    <text evidence="2">Belongs to the cation diffusion facilitator (CDF) transporter (TC 2.A.4) family.</text>
</comment>
<dbReference type="PANTHER" id="PTHR43840:SF15">
    <property type="entry name" value="MITOCHONDRIAL METAL TRANSPORTER 1-RELATED"/>
    <property type="match status" value="1"/>
</dbReference>
<keyword evidence="4 7" id="KW-0812">Transmembrane</keyword>
<dbReference type="NCBIfam" id="TIGR01297">
    <property type="entry name" value="CDF"/>
    <property type="match status" value="1"/>
</dbReference>
<feature type="domain" description="Cation efflux protein cytoplasmic" evidence="9">
    <location>
        <begin position="473"/>
        <end position="547"/>
    </location>
</feature>
<evidence type="ECO:0000256" key="7">
    <source>
        <dbReference type="SAM" id="Phobius"/>
    </source>
</evidence>
<feature type="domain" description="Cation efflux protein cytoplasmic" evidence="9">
    <location>
        <begin position="399"/>
        <end position="456"/>
    </location>
</feature>
<reference evidence="10 11" key="1">
    <citation type="journal article" date="2019" name="Nat. Microbiol.">
        <title>Mediterranean grassland soil C-N compound turnover is dependent on rainfall and depth, and is mediated by genomically divergent microorganisms.</title>
        <authorList>
            <person name="Diamond S."/>
            <person name="Andeer P.F."/>
            <person name="Li Z."/>
            <person name="Crits-Christoph A."/>
            <person name="Burstein D."/>
            <person name="Anantharaman K."/>
            <person name="Lane K.R."/>
            <person name="Thomas B.C."/>
            <person name="Pan C."/>
            <person name="Northen T.R."/>
            <person name="Banfield J.F."/>
        </authorList>
    </citation>
    <scope>NUCLEOTIDE SEQUENCE [LARGE SCALE GENOMIC DNA]</scope>
    <source>
        <strain evidence="10">NP_3</strain>
    </source>
</reference>
<dbReference type="SUPFAM" id="SSF161111">
    <property type="entry name" value="Cation efflux protein transmembrane domain-like"/>
    <property type="match status" value="1"/>
</dbReference>
<evidence type="ECO:0000256" key="2">
    <source>
        <dbReference type="ARBA" id="ARBA00008114"/>
    </source>
</evidence>
<feature type="transmembrane region" description="Helical" evidence="7">
    <location>
        <begin position="165"/>
        <end position="183"/>
    </location>
</feature>
<proteinExistence type="inferred from homology"/>
<dbReference type="InterPro" id="IPR002524">
    <property type="entry name" value="Cation_efflux"/>
</dbReference>
<evidence type="ECO:0000259" key="8">
    <source>
        <dbReference type="Pfam" id="PF01545"/>
    </source>
</evidence>
<dbReference type="InterPro" id="IPR027469">
    <property type="entry name" value="Cation_efflux_TMD_sf"/>
</dbReference>
<evidence type="ECO:0000313" key="11">
    <source>
        <dbReference type="Proteomes" id="UP000318509"/>
    </source>
</evidence>
<comment type="subcellular location">
    <subcellularLocation>
        <location evidence="1">Membrane</location>
        <topology evidence="1">Multi-pass membrane protein</topology>
    </subcellularLocation>
</comment>
<dbReference type="EMBL" id="VBAK01000012">
    <property type="protein sequence ID" value="TMI93997.1"/>
    <property type="molecule type" value="Genomic_DNA"/>
</dbReference>
<dbReference type="InterPro" id="IPR036837">
    <property type="entry name" value="Cation_efflux_CTD_sf"/>
</dbReference>
<feature type="domain" description="Cation efflux protein cytoplasmic" evidence="9">
    <location>
        <begin position="306"/>
        <end position="373"/>
    </location>
</feature>
<gene>
    <name evidence="10" type="ORF">E6H00_00385</name>
</gene>
<dbReference type="Gene3D" id="3.30.70.1350">
    <property type="entry name" value="Cation efflux protein, cytoplasmic domain"/>
    <property type="match status" value="3"/>
</dbReference>
<dbReference type="InterPro" id="IPR027470">
    <property type="entry name" value="Cation_efflux_CTD"/>
</dbReference>
<dbReference type="SUPFAM" id="SSF160240">
    <property type="entry name" value="Cation efflux protein cytoplasmic domain-like"/>
    <property type="match status" value="3"/>
</dbReference>
<protein>
    <submittedName>
        <fullName evidence="10">Cation-efflux pump</fullName>
    </submittedName>
</protein>
<dbReference type="InterPro" id="IPR050291">
    <property type="entry name" value="CDF_Transporter"/>
</dbReference>
<evidence type="ECO:0000259" key="9">
    <source>
        <dbReference type="Pfam" id="PF16916"/>
    </source>
</evidence>
<evidence type="ECO:0000256" key="1">
    <source>
        <dbReference type="ARBA" id="ARBA00004141"/>
    </source>
</evidence>
<feature type="transmembrane region" description="Helical" evidence="7">
    <location>
        <begin position="96"/>
        <end position="117"/>
    </location>
</feature>
<keyword evidence="6 7" id="KW-0472">Membrane</keyword>
<keyword evidence="3" id="KW-0813">Transport</keyword>
<comment type="caution">
    <text evidence="10">The sequence shown here is derived from an EMBL/GenBank/DDBJ whole genome shotgun (WGS) entry which is preliminary data.</text>
</comment>
<evidence type="ECO:0000313" key="10">
    <source>
        <dbReference type="EMBL" id="TMI93997.1"/>
    </source>
</evidence>
<dbReference type="GO" id="GO:0008324">
    <property type="term" value="F:monoatomic cation transmembrane transporter activity"/>
    <property type="evidence" value="ECO:0007669"/>
    <property type="project" value="InterPro"/>
</dbReference>
<dbReference type="Pfam" id="PF16916">
    <property type="entry name" value="ZT_dimer"/>
    <property type="match status" value="3"/>
</dbReference>
<accession>A0A537KE09</accession>
<keyword evidence="5 7" id="KW-1133">Transmembrane helix</keyword>
<sequence length="548" mass="59495">MASETKTGTINAMNRRMLNPLTPSPASEMMEPREAHVRRRDQTIKGASMEEGGKLLREMRKNSHVQGREAPLTNVVDLEMVESVSLGMPSKEKRRIALTSVLASAFLVATKVTVGLLTGSLGILSEAAHSALDLLAAAITFFSVGAADVPADTSHPFGHGKVEQLSAFIQTGLLFITSGWIVVEAAHRLFFQEVHVTPSLWAFAVLLASIVIDISRSRALARAARKYDSQALQADALHFSTDTYGTGAVTLSLVLLSAAQRGLPSWLRHADPVSALVVAGITLYVGLRLGHETVDALLDAAPKGVSERIAGAVAGVPGVLHQDRIRVRRSGNRLFVDLRLTLESNIALEHAQAVIDNVESAVHILYPTADVVVDAAPRAPSPGDLVDRIRSIAHRDNFQIHDVTAFTVNGRVSVNLDLEMEPALPLSAAHDRATELERAIERELPEVHDVNVHIEPLQTRVGSAREAPDAQTDVEEKLRDIVRATPGVLGCHAVEVRRLDQNMIVTVHCTLRPGLPVAEAHDITERIELALRKRLRRNVVVNIHPEPQ</sequence>
<dbReference type="AlphaFoldDB" id="A0A537KE09"/>
<dbReference type="GO" id="GO:0016020">
    <property type="term" value="C:membrane"/>
    <property type="evidence" value="ECO:0007669"/>
    <property type="project" value="UniProtKB-SubCell"/>
</dbReference>
<dbReference type="PANTHER" id="PTHR43840">
    <property type="entry name" value="MITOCHONDRIAL METAL TRANSPORTER 1-RELATED"/>
    <property type="match status" value="1"/>
</dbReference>
<evidence type="ECO:0000256" key="5">
    <source>
        <dbReference type="ARBA" id="ARBA00022989"/>
    </source>
</evidence>
<evidence type="ECO:0000256" key="4">
    <source>
        <dbReference type="ARBA" id="ARBA00022692"/>
    </source>
</evidence>
<dbReference type="Proteomes" id="UP000318509">
    <property type="component" value="Unassembled WGS sequence"/>
</dbReference>
<feature type="domain" description="Cation efflux protein transmembrane" evidence="8">
    <location>
        <begin position="98"/>
        <end position="298"/>
    </location>
</feature>
<feature type="transmembrane region" description="Helical" evidence="7">
    <location>
        <begin position="195"/>
        <end position="215"/>
    </location>
</feature>
<evidence type="ECO:0000256" key="6">
    <source>
        <dbReference type="ARBA" id="ARBA00023136"/>
    </source>
</evidence>
<dbReference type="InterPro" id="IPR058533">
    <property type="entry name" value="Cation_efflux_TM"/>
</dbReference>
<organism evidence="10 11">
    <name type="scientific">Candidatus Segetimicrobium genomatis</name>
    <dbReference type="NCBI Taxonomy" id="2569760"/>
    <lineage>
        <taxon>Bacteria</taxon>
        <taxon>Bacillati</taxon>
        <taxon>Candidatus Sysuimicrobiota</taxon>
        <taxon>Candidatus Sysuimicrobiia</taxon>
        <taxon>Candidatus Sysuimicrobiales</taxon>
        <taxon>Candidatus Segetimicrobiaceae</taxon>
        <taxon>Candidatus Segetimicrobium</taxon>
    </lineage>
</organism>